<dbReference type="RefSeq" id="WP_010340011.1">
    <property type="nucleotide sequence ID" value="NZ_CP010409.1"/>
</dbReference>
<evidence type="ECO:0000313" key="3">
    <source>
        <dbReference type="EMBL" id="PPU80436.1"/>
    </source>
</evidence>
<evidence type="ECO:0000313" key="6">
    <source>
        <dbReference type="Proteomes" id="UP001320843"/>
    </source>
</evidence>
<dbReference type="Gene3D" id="1.10.238.10">
    <property type="entry name" value="EF-hand"/>
    <property type="match status" value="1"/>
</dbReference>
<dbReference type="KEGG" id="xsa:SB85_08660"/>
<name>A0A0A8DV09_9XANT</name>
<reference evidence="2 6" key="2">
    <citation type="submission" date="2022-06" db="EMBL/GenBank/DDBJ databases">
        <title>Dynamics of rice microbiomes reveals core vertical transmitted seed endophytes.</title>
        <authorList>
            <person name="Liao K."/>
            <person name="Zhang X."/>
        </authorList>
    </citation>
    <scope>NUCLEOTIDE SEQUENCE [LARGE SCALE GENOMIC DNA]</scope>
    <source>
        <strain evidence="4">JR3-14</strain>
        <strain evidence="2 6">YT10-10-1</strain>
    </source>
</reference>
<keyword evidence="1" id="KW-0732">Signal</keyword>
<dbReference type="Proteomes" id="UP001164392">
    <property type="component" value="Chromosome"/>
</dbReference>
<evidence type="ECO:0000313" key="5">
    <source>
        <dbReference type="Proteomes" id="UP000247346"/>
    </source>
</evidence>
<dbReference type="EMBL" id="MDEK01000020">
    <property type="protein sequence ID" value="PPU80436.1"/>
    <property type="molecule type" value="Genomic_DNA"/>
</dbReference>
<dbReference type="AlphaFoldDB" id="A0A0A8DV09"/>
<dbReference type="SUPFAM" id="SSF47473">
    <property type="entry name" value="EF-hand"/>
    <property type="match status" value="1"/>
</dbReference>
<dbReference type="Proteomes" id="UP000247346">
    <property type="component" value="Unassembled WGS sequence"/>
</dbReference>
<keyword evidence="6" id="KW-1185">Reference proteome</keyword>
<dbReference type="STRING" id="56458.SB85_08660"/>
<feature type="chain" id="PRO_5044540709" description="EF-hand domain-containing protein" evidence="1">
    <location>
        <begin position="23"/>
        <end position="106"/>
    </location>
</feature>
<proteinExistence type="predicted"/>
<dbReference type="EMBL" id="JANFWR010000025">
    <property type="protein sequence ID" value="MCW0400667.1"/>
    <property type="molecule type" value="Genomic_DNA"/>
</dbReference>
<dbReference type="GeneID" id="93877848"/>
<dbReference type="EMBL" id="CP099534">
    <property type="protein sequence ID" value="UYK89623.1"/>
    <property type="molecule type" value="Genomic_DNA"/>
</dbReference>
<dbReference type="Proteomes" id="UP001320843">
    <property type="component" value="Unassembled WGS sequence"/>
</dbReference>
<dbReference type="HOGENOM" id="CLU_2222194_0_0_6"/>
<sequence>MNRIVPRLVPFAFALLAAPALAMAQSAPDEVTLHQNGQIINVTSVEPNSIVGDYHIDFAKLDRNHDGYISRAEAKADPTLYAEFDAVDVHHHGRLSKADLEGWMST</sequence>
<evidence type="ECO:0000313" key="4">
    <source>
        <dbReference type="EMBL" id="UYK89623.1"/>
    </source>
</evidence>
<gene>
    <name evidence="2" type="ORF">NB700_003223</name>
    <name evidence="4" type="ORF">NG824_04050</name>
    <name evidence="3" type="ORF">XsacCFBP4641_18530</name>
</gene>
<dbReference type="OrthoDB" id="6025648at2"/>
<evidence type="ECO:0000313" key="2">
    <source>
        <dbReference type="EMBL" id="MCW0400667.1"/>
    </source>
</evidence>
<feature type="signal peptide" evidence="1">
    <location>
        <begin position="1"/>
        <end position="22"/>
    </location>
</feature>
<dbReference type="InterPro" id="IPR011992">
    <property type="entry name" value="EF-hand-dom_pair"/>
</dbReference>
<protein>
    <recommendedName>
        <fullName evidence="7">EF-hand domain-containing protein</fullName>
    </recommendedName>
</protein>
<organism evidence="3 5">
    <name type="scientific">Xanthomonas sacchari</name>
    <dbReference type="NCBI Taxonomy" id="56458"/>
    <lineage>
        <taxon>Bacteria</taxon>
        <taxon>Pseudomonadati</taxon>
        <taxon>Pseudomonadota</taxon>
        <taxon>Gammaproteobacteria</taxon>
        <taxon>Lysobacterales</taxon>
        <taxon>Lysobacteraceae</taxon>
        <taxon>Xanthomonas</taxon>
    </lineage>
</organism>
<reference evidence="3 5" key="1">
    <citation type="submission" date="2016-08" db="EMBL/GenBank/DDBJ databases">
        <authorList>
            <person name="Seilhamer J.J."/>
        </authorList>
    </citation>
    <scope>NUCLEOTIDE SEQUENCE [LARGE SCALE GENOMIC DNA]</scope>
    <source>
        <strain evidence="3 5">CFBP4641</strain>
    </source>
</reference>
<accession>A0A0A8DV09</accession>
<evidence type="ECO:0008006" key="7">
    <source>
        <dbReference type="Google" id="ProtNLM"/>
    </source>
</evidence>
<evidence type="ECO:0000256" key="1">
    <source>
        <dbReference type="SAM" id="SignalP"/>
    </source>
</evidence>